<accession>A0A9E7ABL5</accession>
<organism evidence="2 3">
    <name type="scientific">Lancefieldella parvula</name>
    <dbReference type="NCBI Taxonomy" id="1382"/>
    <lineage>
        <taxon>Bacteria</taxon>
        <taxon>Bacillati</taxon>
        <taxon>Actinomycetota</taxon>
        <taxon>Coriobacteriia</taxon>
        <taxon>Coriobacteriales</taxon>
        <taxon>Atopobiaceae</taxon>
        <taxon>Lancefieldella</taxon>
    </lineage>
</organism>
<protein>
    <submittedName>
        <fullName evidence="2">Uncharacterized protein</fullName>
    </submittedName>
</protein>
<keyword evidence="1" id="KW-0812">Transmembrane</keyword>
<evidence type="ECO:0000313" key="2">
    <source>
        <dbReference type="EMBL" id="UQF77598.1"/>
    </source>
</evidence>
<evidence type="ECO:0000256" key="1">
    <source>
        <dbReference type="SAM" id="Phobius"/>
    </source>
</evidence>
<keyword evidence="1" id="KW-0472">Membrane</keyword>
<keyword evidence="1" id="KW-1133">Transmembrane helix</keyword>
<gene>
    <name evidence="2" type="ORF">M3I19_04685</name>
</gene>
<feature type="transmembrane region" description="Helical" evidence="1">
    <location>
        <begin position="7"/>
        <end position="27"/>
    </location>
</feature>
<evidence type="ECO:0000313" key="3">
    <source>
        <dbReference type="Proteomes" id="UP000831562"/>
    </source>
</evidence>
<sequence length="217" mass="24372">MQRRRKVVLSTLGVMLIAVVFICSWFRPEAVKERNLDFLKHEAAEFIREQSADNIFSYEKFESGEYRTYTCNINDVYISGPILSVVEKNNELLDGGISWVVSVNGEIIGTIEQDAALYSVSLSSQDFNQYILYGTAYILQAISSRKLPAVSYYEYNTEGGGTFLSDNILATFNYVTGEYGFVKAASKFPSASSLITSRLGSEYLDFMANKERVVDLP</sequence>
<dbReference type="Proteomes" id="UP000831562">
    <property type="component" value="Chromosome"/>
</dbReference>
<dbReference type="AlphaFoldDB" id="A0A9E7ABL5"/>
<dbReference type="EMBL" id="CP097092">
    <property type="protein sequence ID" value="UQF77598.1"/>
    <property type="molecule type" value="Genomic_DNA"/>
</dbReference>
<reference evidence="2" key="1">
    <citation type="submission" date="2022-05" db="EMBL/GenBank/DDBJ databases">
        <title>Using nanopore sequencing to obtain complete genomes from saliva samples.</title>
        <authorList>
            <person name="Baker J.L."/>
        </authorList>
    </citation>
    <scope>NUCLEOTIDE SEQUENCE</scope>
    <source>
        <strain evidence="2">JCVI-JB-Lp32</strain>
    </source>
</reference>
<proteinExistence type="predicted"/>
<name>A0A9E7ABL5_9ACTN</name>